<dbReference type="SUPFAM" id="SSF54593">
    <property type="entry name" value="Glyoxalase/Bleomycin resistance protein/Dihydroxybiphenyl dioxygenase"/>
    <property type="match status" value="2"/>
</dbReference>
<gene>
    <name evidence="2" type="ORF">GCM10010171_51980</name>
</gene>
<feature type="domain" description="VOC" evidence="1">
    <location>
        <begin position="138"/>
        <end position="247"/>
    </location>
</feature>
<evidence type="ECO:0000259" key="1">
    <source>
        <dbReference type="PROSITE" id="PS51819"/>
    </source>
</evidence>
<dbReference type="PANTHER" id="PTHR33993">
    <property type="entry name" value="GLYOXALASE-RELATED"/>
    <property type="match status" value="1"/>
</dbReference>
<dbReference type="CDD" id="cd07247">
    <property type="entry name" value="SgaA_N_like"/>
    <property type="match status" value="1"/>
</dbReference>
<dbReference type="Pfam" id="PF18029">
    <property type="entry name" value="Glyoxalase_6"/>
    <property type="match status" value="1"/>
</dbReference>
<accession>A0A918GNJ0</accession>
<dbReference type="InterPro" id="IPR052164">
    <property type="entry name" value="Anthracycline_SecMetBiosynth"/>
</dbReference>
<dbReference type="RefSeq" id="WP_189213195.1">
    <property type="nucleotide sequence ID" value="NZ_BMRB01000005.1"/>
</dbReference>
<dbReference type="AlphaFoldDB" id="A0A918GNJ0"/>
<evidence type="ECO:0000313" key="2">
    <source>
        <dbReference type="EMBL" id="GGS50426.1"/>
    </source>
</evidence>
<dbReference type="PANTHER" id="PTHR33993:SF10">
    <property type="entry name" value="CONSERVED PROTEIN"/>
    <property type="match status" value="1"/>
</dbReference>
<dbReference type="InterPro" id="IPR037523">
    <property type="entry name" value="VOC_core"/>
</dbReference>
<reference evidence="2" key="1">
    <citation type="journal article" date="2014" name="Int. J. Syst. Evol. Microbiol.">
        <title>Complete genome sequence of Corynebacterium casei LMG S-19264T (=DSM 44701T), isolated from a smear-ripened cheese.</title>
        <authorList>
            <consortium name="US DOE Joint Genome Institute (JGI-PGF)"/>
            <person name="Walter F."/>
            <person name="Albersmeier A."/>
            <person name="Kalinowski J."/>
            <person name="Ruckert C."/>
        </authorList>
    </citation>
    <scope>NUCLEOTIDE SEQUENCE</scope>
    <source>
        <strain evidence="2">JCM 3276</strain>
    </source>
</reference>
<evidence type="ECO:0000313" key="3">
    <source>
        <dbReference type="Proteomes" id="UP000660680"/>
    </source>
</evidence>
<reference evidence="2" key="2">
    <citation type="submission" date="2020-09" db="EMBL/GenBank/DDBJ databases">
        <authorList>
            <person name="Sun Q."/>
            <person name="Ohkuma M."/>
        </authorList>
    </citation>
    <scope>NUCLEOTIDE SEQUENCE</scope>
    <source>
        <strain evidence="2">JCM 3276</strain>
    </source>
</reference>
<keyword evidence="3" id="KW-1185">Reference proteome</keyword>
<dbReference type="InterPro" id="IPR029068">
    <property type="entry name" value="Glyas_Bleomycin-R_OHBP_Dase"/>
</dbReference>
<feature type="domain" description="VOC" evidence="1">
    <location>
        <begin position="11"/>
        <end position="124"/>
    </location>
</feature>
<dbReference type="Gene3D" id="3.10.180.10">
    <property type="entry name" value="2,3-Dihydroxybiphenyl 1,2-Dioxygenase, domain 1"/>
    <property type="match status" value="2"/>
</dbReference>
<dbReference type="Proteomes" id="UP000660680">
    <property type="component" value="Unassembled WGS sequence"/>
</dbReference>
<sequence>MVVRKTAWPAGTPCWVDLGTDVDRAVAFYGGLFGWTFESGGEEFAGYGIASKDGHPVAGIGPRQSPDQPAVWTTYLATEDVAASAEAVVAAGGKLLFEPMAVHDKGSMVIAADPVGAVFGLWQAGTNTGADLANEPGALVWNEHMSADSARAKEFYAKVFDYTYGAVDGMDTYFTINVPNAEQPVGGIGDGDGPGWVVYFQAEDADTTAATVQKLGGSVLAPIEDTPFGRMLTLADDQGTRFHVMANVPEQ</sequence>
<proteinExistence type="predicted"/>
<protein>
    <submittedName>
        <fullName evidence="2">Glyoxalase</fullName>
    </submittedName>
</protein>
<dbReference type="PROSITE" id="PS51819">
    <property type="entry name" value="VOC"/>
    <property type="match status" value="2"/>
</dbReference>
<dbReference type="EMBL" id="BMRB01000005">
    <property type="protein sequence ID" value="GGS50426.1"/>
    <property type="molecule type" value="Genomic_DNA"/>
</dbReference>
<dbReference type="InterPro" id="IPR041581">
    <property type="entry name" value="Glyoxalase_6"/>
</dbReference>
<name>A0A918GNJ0_9PSEU</name>
<comment type="caution">
    <text evidence="2">The sequence shown here is derived from an EMBL/GenBank/DDBJ whole genome shotgun (WGS) entry which is preliminary data.</text>
</comment>
<organism evidence="2 3">
    <name type="scientific">Actinokineospora fastidiosa</name>
    <dbReference type="NCBI Taxonomy" id="1816"/>
    <lineage>
        <taxon>Bacteria</taxon>
        <taxon>Bacillati</taxon>
        <taxon>Actinomycetota</taxon>
        <taxon>Actinomycetes</taxon>
        <taxon>Pseudonocardiales</taxon>
        <taxon>Pseudonocardiaceae</taxon>
        <taxon>Actinokineospora</taxon>
    </lineage>
</organism>